<dbReference type="GO" id="GO:0006629">
    <property type="term" value="P:lipid metabolic process"/>
    <property type="evidence" value="ECO:0007669"/>
    <property type="project" value="InterPro"/>
</dbReference>
<dbReference type="InterPro" id="IPR032075">
    <property type="entry name" value="PI-PLC-C1"/>
</dbReference>
<dbReference type="InterPro" id="IPR017946">
    <property type="entry name" value="PLC-like_Pdiesterase_TIM-brl"/>
</dbReference>
<dbReference type="Gene3D" id="3.20.20.190">
    <property type="entry name" value="Phosphatidylinositol (PI) phosphodiesterase"/>
    <property type="match status" value="1"/>
</dbReference>
<gene>
    <name evidence="2" type="ORF">D2V17_15855</name>
</gene>
<dbReference type="CDD" id="cd08589">
    <property type="entry name" value="PI-PLCc_SaPLC1_like"/>
    <property type="match status" value="1"/>
</dbReference>
<feature type="signal peptide" evidence="1">
    <location>
        <begin position="1"/>
        <end position="25"/>
    </location>
</feature>
<dbReference type="OrthoDB" id="195526at2"/>
<dbReference type="SUPFAM" id="SSF51695">
    <property type="entry name" value="PLC-like phosphodiesterases"/>
    <property type="match status" value="1"/>
</dbReference>
<proteinExistence type="predicted"/>
<evidence type="ECO:0000256" key="1">
    <source>
        <dbReference type="SAM" id="SignalP"/>
    </source>
</evidence>
<dbReference type="Proteomes" id="UP000265366">
    <property type="component" value="Unassembled WGS sequence"/>
</dbReference>
<reference evidence="2 3" key="1">
    <citation type="submission" date="2018-08" db="EMBL/GenBank/DDBJ databases">
        <title>Erythrobacter zhengii sp.nov., a bacterium isolated from deep-sea sediment.</title>
        <authorList>
            <person name="Fang C."/>
            <person name="Wu Y.-H."/>
            <person name="Sun C."/>
            <person name="Wang H."/>
            <person name="Cheng H."/>
            <person name="Meng F.-X."/>
            <person name="Wang C.-S."/>
            <person name="Xu X.-W."/>
        </authorList>
    </citation>
    <scope>NUCLEOTIDE SEQUENCE [LARGE SCALE GENOMIC DNA]</scope>
    <source>
        <strain evidence="2 3">CCTCC AB 2015396</strain>
    </source>
</reference>
<dbReference type="EMBL" id="QXFM01000120">
    <property type="protein sequence ID" value="RIV82253.1"/>
    <property type="molecule type" value="Genomic_DNA"/>
</dbReference>
<accession>A0A3A1P606</accession>
<comment type="caution">
    <text evidence="2">The sequence shown here is derived from an EMBL/GenBank/DDBJ whole genome shotgun (WGS) entry which is preliminary data.</text>
</comment>
<name>A0A3A1P606_9SPHN</name>
<sequence>MMRSHTLGAALLCLAAIGPLAPVHAQESEPTDANAPPEAAQLPGDLPINRIQVLGTHNSYSLGTDPRVRAMLDERIPSMHKITASIPAEALEEFRTAHPNDVTIGEALSYRYTSLTDQLERGVRSLEIDLNADPQGGAYADPAAYRILRAQGVSDLAPFDPAPLAEPGLKVLHMPDIDFRSSCPTFHSCLAEMKAWSADNPGHVPIFVMLEAKVQALGILPGSAQVPPFTPATYDQIDRDILDIIGRENVITPDDVRGDHSRLEDAVLAGEWPDLAQARGKFVFLLITATGKNGASDYLIGHPGLRERVAFLDSVPGQDFAAFILNDNAIDRGDQIRDQVAKGYLVRTRADIETWEAKVDDMTRARAAFASGAQIVSTDFIEPGNAYGTPYIVELPGGEPARIAPRPGD</sequence>
<organism evidence="2 3">
    <name type="scientific">Aurantiacibacter xanthus</name>
    <dbReference type="NCBI Taxonomy" id="1784712"/>
    <lineage>
        <taxon>Bacteria</taxon>
        <taxon>Pseudomonadati</taxon>
        <taxon>Pseudomonadota</taxon>
        <taxon>Alphaproteobacteria</taxon>
        <taxon>Sphingomonadales</taxon>
        <taxon>Erythrobacteraceae</taxon>
        <taxon>Aurantiacibacter</taxon>
    </lineage>
</organism>
<dbReference type="AlphaFoldDB" id="A0A3A1P606"/>
<evidence type="ECO:0000313" key="3">
    <source>
        <dbReference type="Proteomes" id="UP000265366"/>
    </source>
</evidence>
<feature type="chain" id="PRO_5017312863" description="Calcium-dependent phosphoinositide phospholipase C" evidence="1">
    <location>
        <begin position="26"/>
        <end position="409"/>
    </location>
</feature>
<protein>
    <recommendedName>
        <fullName evidence="4">Calcium-dependent phosphoinositide phospholipase C</fullName>
    </recommendedName>
</protein>
<evidence type="ECO:0000313" key="2">
    <source>
        <dbReference type="EMBL" id="RIV82253.1"/>
    </source>
</evidence>
<keyword evidence="1" id="KW-0732">Signal</keyword>
<dbReference type="GO" id="GO:0008081">
    <property type="term" value="F:phosphoric diester hydrolase activity"/>
    <property type="evidence" value="ECO:0007669"/>
    <property type="project" value="InterPro"/>
</dbReference>
<keyword evidence="3" id="KW-1185">Reference proteome</keyword>
<dbReference type="Pfam" id="PF16670">
    <property type="entry name" value="PI-PLC-C1"/>
    <property type="match status" value="1"/>
</dbReference>
<evidence type="ECO:0008006" key="4">
    <source>
        <dbReference type="Google" id="ProtNLM"/>
    </source>
</evidence>